<reference evidence="2 3" key="1">
    <citation type="submission" date="2015-01" db="EMBL/GenBank/DDBJ databases">
        <title>The Genome Sequence of Fonsecaea pedrosoi CBS 271.37.</title>
        <authorList>
            <consortium name="The Broad Institute Genomics Platform"/>
            <person name="Cuomo C."/>
            <person name="de Hoog S."/>
            <person name="Gorbushina A."/>
            <person name="Stielow B."/>
            <person name="Teixiera M."/>
            <person name="Abouelleil A."/>
            <person name="Chapman S.B."/>
            <person name="Priest M."/>
            <person name="Young S.K."/>
            <person name="Wortman J."/>
            <person name="Nusbaum C."/>
            <person name="Birren B."/>
        </authorList>
    </citation>
    <scope>NUCLEOTIDE SEQUENCE [LARGE SCALE GENOMIC DNA]</scope>
    <source>
        <strain evidence="2 3">CBS 271.37</strain>
    </source>
</reference>
<name>A0A0D2GS03_9EURO</name>
<dbReference type="GO" id="GO:0005829">
    <property type="term" value="C:cytosol"/>
    <property type="evidence" value="ECO:0007669"/>
    <property type="project" value="TreeGrafter"/>
</dbReference>
<dbReference type="InterPro" id="IPR019897">
    <property type="entry name" value="RidA_CS"/>
</dbReference>
<proteinExistence type="inferred from homology"/>
<accession>A0A0D2GS03</accession>
<dbReference type="GeneID" id="25302499"/>
<dbReference type="NCBIfam" id="TIGR00004">
    <property type="entry name" value="Rid family detoxifying hydrolase"/>
    <property type="match status" value="1"/>
</dbReference>
<dbReference type="InterPro" id="IPR006175">
    <property type="entry name" value="YjgF/YER057c/UK114"/>
</dbReference>
<dbReference type="PANTHER" id="PTHR11803">
    <property type="entry name" value="2-IMINOBUTANOATE/2-IMINOPROPANOATE DEAMINASE RIDA"/>
    <property type="match status" value="1"/>
</dbReference>
<dbReference type="STRING" id="1442368.A0A0D2GS03"/>
<protein>
    <submittedName>
        <fullName evidence="2">Uncharacterized protein</fullName>
    </submittedName>
</protein>
<dbReference type="Gene3D" id="3.30.1330.40">
    <property type="entry name" value="RutC-like"/>
    <property type="match status" value="1"/>
</dbReference>
<dbReference type="VEuPathDB" id="FungiDB:Z517_03009"/>
<dbReference type="CDD" id="cd00448">
    <property type="entry name" value="YjgF_YER057c_UK114_family"/>
    <property type="match status" value="1"/>
</dbReference>
<organism evidence="2 3">
    <name type="scientific">Fonsecaea pedrosoi CBS 271.37</name>
    <dbReference type="NCBI Taxonomy" id="1442368"/>
    <lineage>
        <taxon>Eukaryota</taxon>
        <taxon>Fungi</taxon>
        <taxon>Dikarya</taxon>
        <taxon>Ascomycota</taxon>
        <taxon>Pezizomycotina</taxon>
        <taxon>Eurotiomycetes</taxon>
        <taxon>Chaetothyriomycetidae</taxon>
        <taxon>Chaetothyriales</taxon>
        <taxon>Herpotrichiellaceae</taxon>
        <taxon>Fonsecaea</taxon>
    </lineage>
</organism>
<dbReference type="Proteomes" id="UP000053029">
    <property type="component" value="Unassembled WGS sequence"/>
</dbReference>
<dbReference type="AlphaFoldDB" id="A0A0D2GS03"/>
<evidence type="ECO:0000313" key="3">
    <source>
        <dbReference type="Proteomes" id="UP000053029"/>
    </source>
</evidence>
<sequence>MSSSERRVVISPRAPKANPTYSPAVVHNGIVYCSGSVGTDPKTMTVVKGTIGDRTIQALTNLANVLEAAGSCKENILKVNIYVTNMNDVPTMNEAYNKFFAEPRPARATVAVAALARGTDVEIECTAFISRDKLAKL</sequence>
<dbReference type="Pfam" id="PF01042">
    <property type="entry name" value="Ribonuc_L-PSP"/>
    <property type="match status" value="1"/>
</dbReference>
<dbReference type="FunFam" id="3.30.1330.40:FF:000001">
    <property type="entry name" value="L-PSP family endoribonuclease"/>
    <property type="match status" value="1"/>
</dbReference>
<evidence type="ECO:0000256" key="1">
    <source>
        <dbReference type="ARBA" id="ARBA00010552"/>
    </source>
</evidence>
<dbReference type="InterPro" id="IPR035959">
    <property type="entry name" value="RutC-like_sf"/>
</dbReference>
<dbReference type="RefSeq" id="XP_013287571.1">
    <property type="nucleotide sequence ID" value="XM_013432117.1"/>
</dbReference>
<keyword evidence="3" id="KW-1185">Reference proteome</keyword>
<comment type="similarity">
    <text evidence="1">Belongs to the RutC family.</text>
</comment>
<dbReference type="PANTHER" id="PTHR11803:SF42">
    <property type="entry name" value="MMF1"/>
    <property type="match status" value="1"/>
</dbReference>
<dbReference type="PROSITE" id="PS01094">
    <property type="entry name" value="UPF0076"/>
    <property type="match status" value="1"/>
</dbReference>
<evidence type="ECO:0000313" key="2">
    <source>
        <dbReference type="EMBL" id="KIW83763.1"/>
    </source>
</evidence>
<dbReference type="HOGENOM" id="CLU_100715_7_2_1"/>
<dbReference type="InterPro" id="IPR006056">
    <property type="entry name" value="RidA"/>
</dbReference>
<dbReference type="OrthoDB" id="309640at2759"/>
<dbReference type="GO" id="GO:0019239">
    <property type="term" value="F:deaminase activity"/>
    <property type="evidence" value="ECO:0007669"/>
    <property type="project" value="TreeGrafter"/>
</dbReference>
<gene>
    <name evidence="2" type="ORF">Z517_03009</name>
</gene>
<dbReference type="EMBL" id="KN846970">
    <property type="protein sequence ID" value="KIW83763.1"/>
    <property type="molecule type" value="Genomic_DNA"/>
</dbReference>
<dbReference type="SUPFAM" id="SSF55298">
    <property type="entry name" value="YjgF-like"/>
    <property type="match status" value="1"/>
</dbReference>
<dbReference type="GO" id="GO:0005739">
    <property type="term" value="C:mitochondrion"/>
    <property type="evidence" value="ECO:0007669"/>
    <property type="project" value="UniProtKB-ARBA"/>
</dbReference>